<dbReference type="Gene3D" id="3.90.1570.30">
    <property type="match status" value="1"/>
</dbReference>
<gene>
    <name evidence="7" type="ORF">GWK17_04090</name>
</gene>
<evidence type="ECO:0000256" key="4">
    <source>
        <dbReference type="ARBA" id="ARBA00022691"/>
    </source>
</evidence>
<dbReference type="GO" id="GO:0006304">
    <property type="term" value="P:DNA modification"/>
    <property type="evidence" value="ECO:0007669"/>
    <property type="project" value="InterPro"/>
</dbReference>
<protein>
    <recommendedName>
        <fullName evidence="1">site-specific DNA-methyltransferase (adenine-specific)</fullName>
        <ecNumber evidence="1">2.1.1.72</ecNumber>
    </recommendedName>
</protein>
<evidence type="ECO:0000313" key="7">
    <source>
        <dbReference type="EMBL" id="NKE04657.1"/>
    </source>
</evidence>
<name>A0A846TGW0_9BACI</name>
<dbReference type="InterPro" id="IPR011639">
    <property type="entry name" value="MethylTrfase_TaqI-like_dom"/>
</dbReference>
<dbReference type="PANTHER" id="PTHR33841">
    <property type="entry name" value="DNA METHYLTRANSFERASE YEEA-RELATED"/>
    <property type="match status" value="1"/>
</dbReference>
<accession>A0A846TGW0</accession>
<dbReference type="PRINTS" id="PR00507">
    <property type="entry name" value="N12N6MTFRASE"/>
</dbReference>
<feature type="domain" description="Type II methyltransferase M.TaqI-like" evidence="6">
    <location>
        <begin position="439"/>
        <end position="618"/>
    </location>
</feature>
<dbReference type="InterPro" id="IPR002052">
    <property type="entry name" value="DNA_methylase_N6_adenine_CS"/>
</dbReference>
<comment type="caution">
    <text evidence="7">The sequence shown here is derived from an EMBL/GenBank/DDBJ whole genome shotgun (WGS) entry which is preliminary data.</text>
</comment>
<keyword evidence="4" id="KW-0949">S-adenosyl-L-methionine</keyword>
<keyword evidence="3" id="KW-0808">Transferase</keyword>
<dbReference type="GO" id="GO:0009007">
    <property type="term" value="F:site-specific DNA-methyltransferase (adenine-specific) activity"/>
    <property type="evidence" value="ECO:0007669"/>
    <property type="project" value="UniProtKB-EC"/>
</dbReference>
<proteinExistence type="predicted"/>
<dbReference type="InterPro" id="IPR029063">
    <property type="entry name" value="SAM-dependent_MTases_sf"/>
</dbReference>
<dbReference type="Pfam" id="PF07669">
    <property type="entry name" value="Eco57I"/>
    <property type="match status" value="1"/>
</dbReference>
<sequence>MIMTYSLKQLVSNFEKNYKKYKKNTYNEYSTRDEFIDQLLKLLNWDVYNQKGIDPSQREVIRENLSSQGNRPDYTFTVRGVSKFFIEAKKPSVDILLDPDPALQARRYGHTSKHNIVVLTNFENLMIFDATVRPQEEDTAKTALLKVYNYTDYEDKWEEIYSYLSRDEVFSGSFDEKFSTLKSNRDTPQIDEYLIKLINKWRLALASDLYDRHPDYSLTYINDITQRFINQIIFLRICEDRNLPTYHRLNETIEDPAEINKKILETLKVADKKYNSGIFSNTEIILDLDNEIISSIVEELYFPSSPYKFNLIDANLLGNIYEVFLSERLTVSTNNEIVLSKKTENLNRDVVSTPYEVVKYMVSKSLEPLCSDKNPTEIMDIKVVDMACGSGVFILEAYEYLVNHVKKWYLNNDRTHLIEGQDERYFLPFEEKKKILTSCIYGLDIDANAVEVAKFSLGLKLLEDETAPSIQDNSLIPKFENNIKIGNALVDFKHLQRRKINDDEKIKINAFNWNFGGVEKFDAIIGNPPYVKTSDMITMLSADEVRVYEQNYESSYKQYDKYMLFIERAIQKLNENGTICFIVPNKFSKIEAGQKLRKLLSDNKYVSEFVDFGSAQLFKEKNVTIYSSVLLVTKKENEHFIFEEVDDLNDWWANMDVTGNPKRVTLDSQILSENPWVLVASEDKAELINKLYSNATLLGEEIDGVKLVELFNGIQTSAERPVPIYWFGQDEIKRDLDGIIEIERNGILYKIEKDILKPFFKPTKKSEKNLDSYDRVLPNKWIIFPYDKEGNLIEKLKMESDFPETWKYLKNNYTRLVPKQVTGEKKGRDVPHANSDTWYHYGRIQALTKFIDTPKIIVGILTRKPLYLFDDHNMLIASGGTAGYCAIAAHTNSPYSLEFIQAVLNHPAIEWLCSIIGSDFDNGFYSRGTSVLEKLPIINVNFDDKAQVEHYNNIVNWTNDIYTKTKQLQNPAIDLSKRNALKNEIDYLKSEIQDEVSELYGIKELISLISY</sequence>
<dbReference type="PROSITE" id="PS00092">
    <property type="entry name" value="N6_MTASE"/>
    <property type="match status" value="1"/>
</dbReference>
<organism evidence="7 8">
    <name type="scientific">Mesobacillus selenatarsenatis</name>
    <dbReference type="NCBI Taxonomy" id="388741"/>
    <lineage>
        <taxon>Bacteria</taxon>
        <taxon>Bacillati</taxon>
        <taxon>Bacillota</taxon>
        <taxon>Bacilli</taxon>
        <taxon>Bacillales</taxon>
        <taxon>Bacillaceae</taxon>
        <taxon>Mesobacillus</taxon>
    </lineage>
</organism>
<dbReference type="GO" id="GO:0003676">
    <property type="term" value="F:nucleic acid binding"/>
    <property type="evidence" value="ECO:0007669"/>
    <property type="project" value="InterPro"/>
</dbReference>
<evidence type="ECO:0000259" key="6">
    <source>
        <dbReference type="Pfam" id="PF07669"/>
    </source>
</evidence>
<evidence type="ECO:0000256" key="3">
    <source>
        <dbReference type="ARBA" id="ARBA00022679"/>
    </source>
</evidence>
<dbReference type="Gene3D" id="3.40.50.150">
    <property type="entry name" value="Vaccinia Virus protein VP39"/>
    <property type="match status" value="1"/>
</dbReference>
<reference evidence="7 8" key="1">
    <citation type="submission" date="2020-03" db="EMBL/GenBank/DDBJ databases">
        <authorList>
            <person name="Sun Q."/>
        </authorList>
    </citation>
    <scope>NUCLEOTIDE SEQUENCE [LARGE SCALE GENOMIC DNA]</scope>
    <source>
        <strain evidence="7 8">KACC 21451</strain>
    </source>
</reference>
<dbReference type="EC" id="2.1.1.72" evidence="1"/>
<dbReference type="PANTHER" id="PTHR33841:SF1">
    <property type="entry name" value="DNA METHYLTRANSFERASE A"/>
    <property type="match status" value="1"/>
</dbReference>
<keyword evidence="2 7" id="KW-0489">Methyltransferase</keyword>
<comment type="catalytic activity">
    <reaction evidence="5">
        <text>a 2'-deoxyadenosine in DNA + S-adenosyl-L-methionine = an N(6)-methyl-2'-deoxyadenosine in DNA + S-adenosyl-L-homocysteine + H(+)</text>
        <dbReference type="Rhea" id="RHEA:15197"/>
        <dbReference type="Rhea" id="RHEA-COMP:12418"/>
        <dbReference type="Rhea" id="RHEA-COMP:12419"/>
        <dbReference type="ChEBI" id="CHEBI:15378"/>
        <dbReference type="ChEBI" id="CHEBI:57856"/>
        <dbReference type="ChEBI" id="CHEBI:59789"/>
        <dbReference type="ChEBI" id="CHEBI:90615"/>
        <dbReference type="ChEBI" id="CHEBI:90616"/>
        <dbReference type="EC" id="2.1.1.72"/>
    </reaction>
</comment>
<evidence type="ECO:0000256" key="5">
    <source>
        <dbReference type="ARBA" id="ARBA00047942"/>
    </source>
</evidence>
<dbReference type="EMBL" id="JAAVUM010000002">
    <property type="protein sequence ID" value="NKE04657.1"/>
    <property type="molecule type" value="Genomic_DNA"/>
</dbReference>
<evidence type="ECO:0000256" key="1">
    <source>
        <dbReference type="ARBA" id="ARBA00011900"/>
    </source>
</evidence>
<dbReference type="InterPro" id="IPR050953">
    <property type="entry name" value="N4_N6_ade-DNA_methylase"/>
</dbReference>
<dbReference type="SUPFAM" id="SSF53335">
    <property type="entry name" value="S-adenosyl-L-methionine-dependent methyltransferases"/>
    <property type="match status" value="1"/>
</dbReference>
<evidence type="ECO:0000256" key="2">
    <source>
        <dbReference type="ARBA" id="ARBA00022603"/>
    </source>
</evidence>
<dbReference type="RefSeq" id="WP_167831150.1">
    <property type="nucleotide sequence ID" value="NZ_JAAVUM010000002.1"/>
</dbReference>
<dbReference type="GO" id="GO:0032259">
    <property type="term" value="P:methylation"/>
    <property type="evidence" value="ECO:0007669"/>
    <property type="project" value="UniProtKB-KW"/>
</dbReference>
<evidence type="ECO:0000313" key="8">
    <source>
        <dbReference type="Proteomes" id="UP000587942"/>
    </source>
</evidence>
<dbReference type="AlphaFoldDB" id="A0A846TGW0"/>
<dbReference type="Proteomes" id="UP000587942">
    <property type="component" value="Unassembled WGS sequence"/>
</dbReference>